<dbReference type="AlphaFoldDB" id="A0A1E4SXL1"/>
<dbReference type="InterPro" id="IPR036866">
    <property type="entry name" value="RibonucZ/Hydroxyglut_hydro"/>
</dbReference>
<dbReference type="OrthoDB" id="258495at2759"/>
<comment type="similarity">
    <text evidence="1">Belongs to the cyclic nucleotide phosphodiesterase class-II family.</text>
</comment>
<dbReference type="PRINTS" id="PR00388">
    <property type="entry name" value="PDIESTERASE2"/>
</dbReference>
<dbReference type="EMBL" id="KV453858">
    <property type="protein sequence ID" value="ODV84182.1"/>
    <property type="molecule type" value="Genomic_DNA"/>
</dbReference>
<dbReference type="GO" id="GO:0004115">
    <property type="term" value="F:3',5'-cyclic-AMP phosphodiesterase activity"/>
    <property type="evidence" value="ECO:0007669"/>
    <property type="project" value="UniProtKB-UniRule"/>
</dbReference>
<evidence type="ECO:0000313" key="2">
    <source>
        <dbReference type="EMBL" id="ODV84182.1"/>
    </source>
</evidence>
<dbReference type="Proteomes" id="UP000094801">
    <property type="component" value="Unassembled WGS sequence"/>
</dbReference>
<proteinExistence type="inferred from homology"/>
<dbReference type="GO" id="GO:0006198">
    <property type="term" value="P:cAMP catabolic process"/>
    <property type="evidence" value="ECO:0007669"/>
    <property type="project" value="UniProtKB-UniRule"/>
</dbReference>
<sequence length="381" mass="42870">MPLNSKSFELTILGCSGGPICGKTCSFLLKPTNITYFDILSKKLNCIIAIDAGTGLSSLIDILNDSFNNTFTTSNYLLNLYNDSLHISEYLNDSNLSISYPFKDLHKLNKSVLQLSGDLFELLSGYLITHSHLDHISGLVINSTFFKNEKLIFGLHKTLDILSNSIFNNLVWPNLSSIDCGLKLIYKTLNPYHLTKLNDYFSVISYQVSHGYIPNLNSNYESTAFLIINNSNNSKLLIFGDVESDLSSLQNLNCQIWDTVSIDILSNLLNTIIIECSSIDKLPNQPLFGHMTPTNLITEFIYLRKKCIDDKLGISDKDESFYKSYTQQPLLGLNVIIIHIKETFELNDPRKLVLNELNKLNDLHNLGICFTIGLPGLSYLL</sequence>
<accession>A0A1E4SXL1</accession>
<protein>
    <recommendedName>
        <fullName evidence="4">3',5'-cyclic-nucleotide phosphodiesterase</fullName>
    </recommendedName>
</protein>
<dbReference type="Pfam" id="PF02112">
    <property type="entry name" value="PDEase_II"/>
    <property type="match status" value="1"/>
</dbReference>
<gene>
    <name evidence="2" type="ORF">CANARDRAFT_8859</name>
</gene>
<evidence type="ECO:0000313" key="3">
    <source>
        <dbReference type="Proteomes" id="UP000094801"/>
    </source>
</evidence>
<dbReference type="Gene3D" id="3.60.15.10">
    <property type="entry name" value="Ribonuclease Z/Hydroxyacylglutathione hydrolase-like"/>
    <property type="match status" value="1"/>
</dbReference>
<keyword evidence="1" id="KW-0114">cAMP</keyword>
<dbReference type="SUPFAM" id="SSF56281">
    <property type="entry name" value="Metallo-hydrolase/oxidoreductase"/>
    <property type="match status" value="1"/>
</dbReference>
<dbReference type="PANTHER" id="PTHR28283">
    <property type="entry name" value="3',5'-CYCLIC-NUCLEOTIDE PHOSPHODIESTERASE 1"/>
    <property type="match status" value="1"/>
</dbReference>
<evidence type="ECO:0000256" key="1">
    <source>
        <dbReference type="PIRNR" id="PIRNR000962"/>
    </source>
</evidence>
<evidence type="ECO:0008006" key="4">
    <source>
        <dbReference type="Google" id="ProtNLM"/>
    </source>
</evidence>
<dbReference type="GO" id="GO:1902660">
    <property type="term" value="P:negative regulation of glucose mediated signaling pathway"/>
    <property type="evidence" value="ECO:0007669"/>
    <property type="project" value="TreeGrafter"/>
</dbReference>
<dbReference type="PANTHER" id="PTHR28283:SF1">
    <property type="entry name" value="3',5'-CYCLIC-NUCLEOTIDE PHOSPHODIESTERASE 1"/>
    <property type="match status" value="1"/>
</dbReference>
<name>A0A1E4SXL1_9ASCO</name>
<organism evidence="2 3">
    <name type="scientific">[Candida] arabinofermentans NRRL YB-2248</name>
    <dbReference type="NCBI Taxonomy" id="983967"/>
    <lineage>
        <taxon>Eukaryota</taxon>
        <taxon>Fungi</taxon>
        <taxon>Dikarya</taxon>
        <taxon>Ascomycota</taxon>
        <taxon>Saccharomycotina</taxon>
        <taxon>Pichiomycetes</taxon>
        <taxon>Pichiales</taxon>
        <taxon>Pichiaceae</taxon>
        <taxon>Ogataea</taxon>
        <taxon>Ogataea/Candida clade</taxon>
    </lineage>
</organism>
<keyword evidence="3" id="KW-1185">Reference proteome</keyword>
<dbReference type="STRING" id="983967.A0A1E4SXL1"/>
<dbReference type="CDD" id="cd07735">
    <property type="entry name" value="class_II_PDE_MBL-fold"/>
    <property type="match status" value="1"/>
</dbReference>
<dbReference type="PIRSF" id="PIRSF000962">
    <property type="entry name" value="Cyc_nuc_PDEase"/>
    <property type="match status" value="1"/>
</dbReference>
<dbReference type="InterPro" id="IPR000396">
    <property type="entry name" value="Pdiesterase2"/>
</dbReference>
<reference evidence="3" key="1">
    <citation type="submission" date="2016-04" db="EMBL/GenBank/DDBJ databases">
        <title>Comparative genomics of biotechnologically important yeasts.</title>
        <authorList>
            <consortium name="DOE Joint Genome Institute"/>
            <person name="Riley R."/>
            <person name="Haridas S."/>
            <person name="Wolfe K.H."/>
            <person name="Lopes M.R."/>
            <person name="Hittinger C.T."/>
            <person name="Goker M."/>
            <person name="Salamov A."/>
            <person name="Wisecaver J."/>
            <person name="Long T.M."/>
            <person name="Aerts A.L."/>
            <person name="Barry K."/>
            <person name="Choi C."/>
            <person name="Clum A."/>
            <person name="Coughlan A.Y."/>
            <person name="Deshpande S."/>
            <person name="Douglass A.P."/>
            <person name="Hanson S.J."/>
            <person name="Klenk H.-P."/>
            <person name="Labutti K."/>
            <person name="Lapidus A."/>
            <person name="Lindquist E."/>
            <person name="Lipzen A."/>
            <person name="Meier-Kolthoff J.P."/>
            <person name="Ohm R.A."/>
            <person name="Otillar R.P."/>
            <person name="Pangilinan J."/>
            <person name="Peng Y."/>
            <person name="Rokas A."/>
            <person name="Rosa C.A."/>
            <person name="Scheuner C."/>
            <person name="Sibirny A.A."/>
            <person name="Slot J.C."/>
            <person name="Stielow J.B."/>
            <person name="Sun H."/>
            <person name="Kurtzman C.P."/>
            <person name="Blackwell M."/>
            <person name="Grigoriev I.V."/>
            <person name="Jeffries T.W."/>
        </authorList>
    </citation>
    <scope>NUCLEOTIDE SEQUENCE [LARGE SCALE GENOMIC DNA]</scope>
    <source>
        <strain evidence="3">NRRL YB-2248</strain>
    </source>
</reference>
<dbReference type="GO" id="GO:0047555">
    <property type="term" value="F:3',5'-cyclic-GMP phosphodiesterase activity"/>
    <property type="evidence" value="ECO:0007669"/>
    <property type="project" value="TreeGrafter"/>
</dbReference>
<keyword evidence="1" id="KW-0378">Hydrolase</keyword>